<sequence length="172" mass="19950">TQRSFTKTILSLQQKPQWNSTDTNLERISCSISEQFKFQHTNDAIWSSLRSRPIARLTRNFLWKSVHNIYCVGSFWEQIPNLEILGRCSECHALESMEHILLECQGIGQAGVWQLAENLWRFRDPDWPKIKLGSDFGMRTQQVQELKGENYTIKKQILCSCCPGPNESDLES</sequence>
<dbReference type="AlphaFoldDB" id="A0AAD7EUT5"/>
<accession>A0AAD7EUT5</accession>
<reference evidence="1" key="1">
    <citation type="submission" date="2023-03" db="EMBL/GenBank/DDBJ databases">
        <title>Massive genome expansion in bonnet fungi (Mycena s.s.) driven by repeated elements and novel gene families across ecological guilds.</title>
        <authorList>
            <consortium name="Lawrence Berkeley National Laboratory"/>
            <person name="Harder C.B."/>
            <person name="Miyauchi S."/>
            <person name="Viragh M."/>
            <person name="Kuo A."/>
            <person name="Thoen E."/>
            <person name="Andreopoulos B."/>
            <person name="Lu D."/>
            <person name="Skrede I."/>
            <person name="Drula E."/>
            <person name="Henrissat B."/>
            <person name="Morin E."/>
            <person name="Kohler A."/>
            <person name="Barry K."/>
            <person name="LaButti K."/>
            <person name="Morin E."/>
            <person name="Salamov A."/>
            <person name="Lipzen A."/>
            <person name="Mereny Z."/>
            <person name="Hegedus B."/>
            <person name="Baldrian P."/>
            <person name="Stursova M."/>
            <person name="Weitz H."/>
            <person name="Taylor A."/>
            <person name="Grigoriev I.V."/>
            <person name="Nagy L.G."/>
            <person name="Martin F."/>
            <person name="Kauserud H."/>
        </authorList>
    </citation>
    <scope>NUCLEOTIDE SEQUENCE</scope>
    <source>
        <strain evidence="1">CBHHK002</strain>
    </source>
</reference>
<keyword evidence="2" id="KW-1185">Reference proteome</keyword>
<name>A0AAD7EUT5_9AGAR</name>
<comment type="caution">
    <text evidence="1">The sequence shown here is derived from an EMBL/GenBank/DDBJ whole genome shotgun (WGS) entry which is preliminary data.</text>
</comment>
<evidence type="ECO:0000313" key="1">
    <source>
        <dbReference type="EMBL" id="KAJ7353246.1"/>
    </source>
</evidence>
<evidence type="ECO:0000313" key="2">
    <source>
        <dbReference type="Proteomes" id="UP001218218"/>
    </source>
</evidence>
<evidence type="ECO:0008006" key="3">
    <source>
        <dbReference type="Google" id="ProtNLM"/>
    </source>
</evidence>
<organism evidence="1 2">
    <name type="scientific">Mycena albidolilacea</name>
    <dbReference type="NCBI Taxonomy" id="1033008"/>
    <lineage>
        <taxon>Eukaryota</taxon>
        <taxon>Fungi</taxon>
        <taxon>Dikarya</taxon>
        <taxon>Basidiomycota</taxon>
        <taxon>Agaricomycotina</taxon>
        <taxon>Agaricomycetes</taxon>
        <taxon>Agaricomycetidae</taxon>
        <taxon>Agaricales</taxon>
        <taxon>Marasmiineae</taxon>
        <taxon>Mycenaceae</taxon>
        <taxon>Mycena</taxon>
    </lineage>
</organism>
<dbReference type="Proteomes" id="UP001218218">
    <property type="component" value="Unassembled WGS sequence"/>
</dbReference>
<gene>
    <name evidence="1" type="ORF">DFH08DRAFT_692070</name>
</gene>
<feature type="non-terminal residue" evidence="1">
    <location>
        <position position="1"/>
    </location>
</feature>
<proteinExistence type="predicted"/>
<protein>
    <recommendedName>
        <fullName evidence="3">Reverse transcriptase zinc-binding domain-containing protein</fullName>
    </recommendedName>
</protein>
<dbReference type="EMBL" id="JARIHO010000011">
    <property type="protein sequence ID" value="KAJ7353246.1"/>
    <property type="molecule type" value="Genomic_DNA"/>
</dbReference>